<evidence type="ECO:0000313" key="2">
    <source>
        <dbReference type="Proteomes" id="UP000534294"/>
    </source>
</evidence>
<dbReference type="AlphaFoldDB" id="A0A7W7YQF6"/>
<proteinExistence type="predicted"/>
<dbReference type="EMBL" id="JACHIF010000013">
    <property type="protein sequence ID" value="MBB5040451.1"/>
    <property type="molecule type" value="Genomic_DNA"/>
</dbReference>
<dbReference type="RefSeq" id="WP_184213025.1">
    <property type="nucleotide sequence ID" value="NZ_JACHIF010000013.1"/>
</dbReference>
<reference evidence="1 2" key="1">
    <citation type="submission" date="2020-08" db="EMBL/GenBank/DDBJ databases">
        <title>Genomic Encyclopedia of Type Strains, Phase IV (KMG-IV): sequencing the most valuable type-strain genomes for metagenomic binning, comparative biology and taxonomic classification.</title>
        <authorList>
            <person name="Goeker M."/>
        </authorList>
    </citation>
    <scope>NUCLEOTIDE SEQUENCE [LARGE SCALE GENOMIC DNA]</scope>
    <source>
        <strain evidence="1 2">DSM 12251</strain>
    </source>
</reference>
<protein>
    <submittedName>
        <fullName evidence="1">Uncharacterized protein</fullName>
    </submittedName>
</protein>
<organism evidence="1 2">
    <name type="scientific">Prosthecobacter dejongeii</name>
    <dbReference type="NCBI Taxonomy" id="48465"/>
    <lineage>
        <taxon>Bacteria</taxon>
        <taxon>Pseudomonadati</taxon>
        <taxon>Verrucomicrobiota</taxon>
        <taxon>Verrucomicrobiia</taxon>
        <taxon>Verrucomicrobiales</taxon>
        <taxon>Verrucomicrobiaceae</taxon>
        <taxon>Prosthecobacter</taxon>
    </lineage>
</organism>
<keyword evidence="2" id="KW-1185">Reference proteome</keyword>
<name>A0A7W7YQF6_9BACT</name>
<comment type="caution">
    <text evidence="1">The sequence shown here is derived from an EMBL/GenBank/DDBJ whole genome shotgun (WGS) entry which is preliminary data.</text>
</comment>
<evidence type="ECO:0000313" key="1">
    <source>
        <dbReference type="EMBL" id="MBB5040451.1"/>
    </source>
</evidence>
<sequence length="170" mass="19696">MSVKYQCTHCDFTQRVRQEARVYEKEEPKCLRPICWLAWCHTCKKVVDAERVPTLRELEDHLESVRLEPYAERKLFAYWPPDEEIIVTQRYIEWRKNRVAPSRCFECGGHDVLFSTASYGDLPCPQCSGGMEAHITLIGGSFTRFAAAVYSLEGELITPGNAPEEWLMEF</sequence>
<dbReference type="Proteomes" id="UP000534294">
    <property type="component" value="Unassembled WGS sequence"/>
</dbReference>
<gene>
    <name evidence="1" type="ORF">HNQ64_004735</name>
</gene>
<accession>A0A7W7YQF6</accession>